<dbReference type="SUPFAM" id="SSF52047">
    <property type="entry name" value="RNI-like"/>
    <property type="match status" value="1"/>
</dbReference>
<evidence type="ECO:0000313" key="2">
    <source>
        <dbReference type="EMBL" id="KAF7375581.1"/>
    </source>
</evidence>
<name>A0A8H7DLH0_9AGAR</name>
<sequence>MSVTVEELRAHIATIDSEIQLQRKLLEKLERDKSLAQRQLNVALDPVARLPLEISSQIFLHALPTSPSEEQDVPTVLLRICHAWTDIALDTPPLWTTFCIHFPCSDHFAEVLPIWFRRARNFPLSVSIFLCGPSSNWNHCVSDELWRHGGQLKHLEILDNDGLDPDDGLDLFGDTTSVSLPFLQTLTIRCQREQRVYLASRILQLLRGAPNIAEIIFDQVRTQNNLHSEILVLPTLRRLIHRKFTSINDYIFHYLALPALESFSLRTPWITGDGLVAFFERSAPPLWDWDLTRGWQPDGIQPFHLHKCLRLIPTLTRFTLREPDSNAVAELFAALAESPSLLANLHNLTIQIRNTSANRITNPWWRNLVRALSTRPVEQLYIVPVEVSPPMDVLTSLQELAAAGAKMHVGTEEQNFVIA</sequence>
<evidence type="ECO:0000313" key="3">
    <source>
        <dbReference type="Proteomes" id="UP000623467"/>
    </source>
</evidence>
<dbReference type="InterPro" id="IPR032675">
    <property type="entry name" value="LRR_dom_sf"/>
</dbReference>
<gene>
    <name evidence="2" type="ORF">MSAN_00446400</name>
</gene>
<evidence type="ECO:0000256" key="1">
    <source>
        <dbReference type="SAM" id="Coils"/>
    </source>
</evidence>
<dbReference type="Proteomes" id="UP000623467">
    <property type="component" value="Unassembled WGS sequence"/>
</dbReference>
<protein>
    <submittedName>
        <fullName evidence="2">F-box domain-containing protein</fullName>
    </submittedName>
</protein>
<dbReference type="OrthoDB" id="3064101at2759"/>
<accession>A0A8H7DLH0</accession>
<keyword evidence="3" id="KW-1185">Reference proteome</keyword>
<organism evidence="2 3">
    <name type="scientific">Mycena sanguinolenta</name>
    <dbReference type="NCBI Taxonomy" id="230812"/>
    <lineage>
        <taxon>Eukaryota</taxon>
        <taxon>Fungi</taxon>
        <taxon>Dikarya</taxon>
        <taxon>Basidiomycota</taxon>
        <taxon>Agaricomycotina</taxon>
        <taxon>Agaricomycetes</taxon>
        <taxon>Agaricomycetidae</taxon>
        <taxon>Agaricales</taxon>
        <taxon>Marasmiineae</taxon>
        <taxon>Mycenaceae</taxon>
        <taxon>Mycena</taxon>
    </lineage>
</organism>
<reference evidence="2" key="1">
    <citation type="submission" date="2020-05" db="EMBL/GenBank/DDBJ databases">
        <title>Mycena genomes resolve the evolution of fungal bioluminescence.</title>
        <authorList>
            <person name="Tsai I.J."/>
        </authorList>
    </citation>
    <scope>NUCLEOTIDE SEQUENCE</scope>
    <source>
        <strain evidence="2">160909Yilan</strain>
    </source>
</reference>
<dbReference type="Gene3D" id="3.80.10.10">
    <property type="entry name" value="Ribonuclease Inhibitor"/>
    <property type="match status" value="1"/>
</dbReference>
<proteinExistence type="predicted"/>
<dbReference type="EMBL" id="JACAZH010000002">
    <property type="protein sequence ID" value="KAF7375581.1"/>
    <property type="molecule type" value="Genomic_DNA"/>
</dbReference>
<keyword evidence="1" id="KW-0175">Coiled coil</keyword>
<feature type="coiled-coil region" evidence="1">
    <location>
        <begin position="12"/>
        <end position="39"/>
    </location>
</feature>
<comment type="caution">
    <text evidence="2">The sequence shown here is derived from an EMBL/GenBank/DDBJ whole genome shotgun (WGS) entry which is preliminary data.</text>
</comment>
<dbReference type="AlphaFoldDB" id="A0A8H7DLH0"/>